<reference evidence="1 2" key="1">
    <citation type="submission" date="2024-02" db="EMBL/GenBank/DDBJ databases">
        <authorList>
            <person name="Chen Y."/>
            <person name="Shah S."/>
            <person name="Dougan E. K."/>
            <person name="Thang M."/>
            <person name="Chan C."/>
        </authorList>
    </citation>
    <scope>NUCLEOTIDE SEQUENCE [LARGE SCALE GENOMIC DNA]</scope>
</reference>
<sequence>MMAGDLKKKWEKHGKVWQLKYFWLEAADDLSGLGCIVCKNADSLAARKSPWSTFAIAGSSAQPSCFAKHEQSDTHQGALKRNADEMSAGKDAPSIQDFAKVVSATWKGDGSVDGVAQAYKFRNMQYCIAEAVRVELRKAVQRAEVISLQQDVRDGQLLVSFTASLSDLTTCSGFLGQCRLGDDNLGLKARGLYNGTILILHEFATSGLGTPERSGQSGLGKIDQAIVDVLKNKVELIAADAASDETLAGKMLKSYFQNIKIRAWDKAHATKRVLKRTWAADEFMKQTANDLVLGDLAICQKVRYSSLFKAKFEQAIGELTGNACRRIKDLSSASHRFTSHSAPFRRTVLFFVPLIRVAQFIIDSRDKNTEEAQSAIVWLSRLDGERALMIGLMADASDESLELNRWFDSDKWDIAQITGKTQDFLARAPVPLNACLEKSIRAATAGYKRSCDPQSEASFLKKRRSDVAAGSSIVTAEEAWQVKRDMQVGQDLWEQSHAKECKFLEEKTKRRLAQAVAENAVAWESLDEQKQQWCIECWQKEEKQIRDGFKKNLGASLLRPTLPSVAGCPVWLHPDVVKRGNVKILSRHAAKMGIRVVESSYTAKVHVWPSVEPPSPSILWQACLDGKIVLDQVCLETDGARGASVCYKATIETQRLLFLTPKFCERHETLAHD</sequence>
<keyword evidence="2" id="KW-1185">Reference proteome</keyword>
<name>A0ABP0Q3E8_9DINO</name>
<proteinExistence type="predicted"/>
<comment type="caution">
    <text evidence="1">The sequence shown here is derived from an EMBL/GenBank/DDBJ whole genome shotgun (WGS) entry which is preliminary data.</text>
</comment>
<dbReference type="EMBL" id="CAXAMM010038962">
    <property type="protein sequence ID" value="CAK9082477.1"/>
    <property type="molecule type" value="Genomic_DNA"/>
</dbReference>
<dbReference type="Proteomes" id="UP001642464">
    <property type="component" value="Unassembled WGS sequence"/>
</dbReference>
<organism evidence="1 2">
    <name type="scientific">Durusdinium trenchii</name>
    <dbReference type="NCBI Taxonomy" id="1381693"/>
    <lineage>
        <taxon>Eukaryota</taxon>
        <taxon>Sar</taxon>
        <taxon>Alveolata</taxon>
        <taxon>Dinophyceae</taxon>
        <taxon>Suessiales</taxon>
        <taxon>Symbiodiniaceae</taxon>
        <taxon>Durusdinium</taxon>
    </lineage>
</organism>
<protein>
    <submittedName>
        <fullName evidence="1">Uncharacterized protein</fullName>
    </submittedName>
</protein>
<evidence type="ECO:0000313" key="2">
    <source>
        <dbReference type="Proteomes" id="UP001642464"/>
    </source>
</evidence>
<gene>
    <name evidence="1" type="ORF">SCF082_LOCUS39195</name>
</gene>
<accession>A0ABP0Q3E8</accession>
<evidence type="ECO:0000313" key="1">
    <source>
        <dbReference type="EMBL" id="CAK9082477.1"/>
    </source>
</evidence>